<feature type="transmembrane region" description="Helical" evidence="1">
    <location>
        <begin position="98"/>
        <end position="118"/>
    </location>
</feature>
<evidence type="ECO:0000256" key="1">
    <source>
        <dbReference type="SAM" id="Phobius"/>
    </source>
</evidence>
<sequence length="137" mass="15236">MHFIDGMGMPIIIGIMVICGMPIMGIIAMPAWDMHIIDMLPQCIIIGMPQSIIIDIISQLLRNMAMSMPAAGIMVHSMQSSIILHVMVAIIIGMPMGIIMPFMFMPAFIGICIAFIMFKLPEARIVRMGRKVSWGRF</sequence>
<dbReference type="Proteomes" id="UP000509383">
    <property type="component" value="Chromosome"/>
</dbReference>
<gene>
    <name evidence="2" type="ORF">TUM18999_40260</name>
    <name evidence="3" type="ORF">TUM20286_57740</name>
</gene>
<proteinExistence type="predicted"/>
<evidence type="ECO:0000313" key="5">
    <source>
        <dbReference type="Proteomes" id="UP001054892"/>
    </source>
</evidence>
<keyword evidence="1" id="KW-0812">Transmembrane</keyword>
<evidence type="ECO:0000313" key="3">
    <source>
        <dbReference type="EMBL" id="GJN56022.1"/>
    </source>
</evidence>
<evidence type="ECO:0000313" key="2">
    <source>
        <dbReference type="EMBL" id="BCG25835.1"/>
    </source>
</evidence>
<organism evidence="2 4">
    <name type="scientific">Pseudomonas tohonis</name>
    <dbReference type="NCBI Taxonomy" id="2725477"/>
    <lineage>
        <taxon>Bacteria</taxon>
        <taxon>Pseudomonadati</taxon>
        <taxon>Pseudomonadota</taxon>
        <taxon>Gammaproteobacteria</taxon>
        <taxon>Pseudomonadales</taxon>
        <taxon>Pseudomonadaceae</taxon>
        <taxon>Pseudomonas</taxon>
    </lineage>
</organism>
<feature type="transmembrane region" description="Helical" evidence="1">
    <location>
        <begin position="12"/>
        <end position="32"/>
    </location>
</feature>
<dbReference type="EMBL" id="AP023189">
    <property type="protein sequence ID" value="BCG25835.1"/>
    <property type="molecule type" value="Genomic_DNA"/>
</dbReference>
<keyword evidence="1" id="KW-0472">Membrane</keyword>
<keyword evidence="5" id="KW-1185">Reference proteome</keyword>
<feature type="transmembrane region" description="Helical" evidence="1">
    <location>
        <begin position="73"/>
        <end position="92"/>
    </location>
</feature>
<dbReference type="KEGG" id="ptw:TUM18999_40260"/>
<evidence type="ECO:0000313" key="4">
    <source>
        <dbReference type="Proteomes" id="UP000509383"/>
    </source>
</evidence>
<dbReference type="EMBL" id="BQKM01000024">
    <property type="protein sequence ID" value="GJN56022.1"/>
    <property type="molecule type" value="Genomic_DNA"/>
</dbReference>
<dbReference type="Proteomes" id="UP001054892">
    <property type="component" value="Unassembled WGS sequence"/>
</dbReference>
<dbReference type="AlphaFoldDB" id="A0A6J4E8U1"/>
<reference evidence="2 4" key="1">
    <citation type="submission" date="2020-05" db="EMBL/GenBank/DDBJ databases">
        <title>Characterization of novel class B3 metallo-beta-lactamase from novel Pseudomonas species.</title>
        <authorList>
            <person name="Yamada K."/>
            <person name="Aoki K."/>
            <person name="Ishii Y."/>
        </authorList>
    </citation>
    <scope>NUCLEOTIDE SEQUENCE [LARGE SCALE GENOMIC DNA]</scope>
    <source>
        <strain evidence="2 4">TUM18999</strain>
        <strain evidence="3 5">TUM20286</strain>
    </source>
</reference>
<accession>A0A6J4E8U1</accession>
<name>A0A6J4E8U1_9PSED</name>
<protein>
    <submittedName>
        <fullName evidence="2">Uncharacterized protein</fullName>
    </submittedName>
</protein>
<keyword evidence="1" id="KW-1133">Transmembrane helix</keyword>